<dbReference type="Proteomes" id="UP001235133">
    <property type="component" value="Unassembled WGS sequence"/>
</dbReference>
<dbReference type="EMBL" id="JAVFWO010000002">
    <property type="protein sequence ID" value="MDQ7877309.1"/>
    <property type="molecule type" value="Genomic_DNA"/>
</dbReference>
<reference evidence="2 3" key="1">
    <citation type="submission" date="2023-08" db="EMBL/GenBank/DDBJ databases">
        <title>Microbacterium psychrotolerans sp. nov., a psychrotolerant bacterium isolated from soil in Heilongjiang Province, China.</title>
        <authorList>
            <person name="An P."/>
            <person name="Zhao D."/>
            <person name="Xiang H."/>
        </authorList>
    </citation>
    <scope>NUCLEOTIDE SEQUENCE [LARGE SCALE GENOMIC DNA]</scope>
    <source>
        <strain evidence="2 3">QXD-8</strain>
    </source>
</reference>
<feature type="transmembrane region" description="Helical" evidence="1">
    <location>
        <begin position="115"/>
        <end position="138"/>
    </location>
</feature>
<name>A0ABU0YY98_9MICO</name>
<comment type="caution">
    <text evidence="2">The sequence shown here is derived from an EMBL/GenBank/DDBJ whole genome shotgun (WGS) entry which is preliminary data.</text>
</comment>
<evidence type="ECO:0008006" key="4">
    <source>
        <dbReference type="Google" id="ProtNLM"/>
    </source>
</evidence>
<evidence type="ECO:0000313" key="2">
    <source>
        <dbReference type="EMBL" id="MDQ7877309.1"/>
    </source>
</evidence>
<accession>A0ABU0YY98</accession>
<proteinExistence type="predicted"/>
<keyword evidence="1" id="KW-0812">Transmembrane</keyword>
<protein>
    <recommendedName>
        <fullName evidence="4">ABC transporter permease</fullName>
    </recommendedName>
</protein>
<keyword evidence="3" id="KW-1185">Reference proteome</keyword>
<keyword evidence="1" id="KW-0472">Membrane</keyword>
<evidence type="ECO:0000313" key="3">
    <source>
        <dbReference type="Proteomes" id="UP001235133"/>
    </source>
</evidence>
<keyword evidence="1" id="KW-1133">Transmembrane helix</keyword>
<gene>
    <name evidence="2" type="ORF">Q9R08_04895</name>
</gene>
<organism evidence="2 3">
    <name type="scientific">Microbacterium psychrotolerans</name>
    <dbReference type="NCBI Taxonomy" id="3068321"/>
    <lineage>
        <taxon>Bacteria</taxon>
        <taxon>Bacillati</taxon>
        <taxon>Actinomycetota</taxon>
        <taxon>Actinomycetes</taxon>
        <taxon>Micrococcales</taxon>
        <taxon>Microbacteriaceae</taxon>
        <taxon>Microbacterium</taxon>
    </lineage>
</organism>
<evidence type="ECO:0000256" key="1">
    <source>
        <dbReference type="SAM" id="Phobius"/>
    </source>
</evidence>
<sequence>MAPEVMPWTEPTDWKSRRTTGTWGVLVLTLVVELGLQWLAQIVAGGITGALVGINGLANITATDYEQINVTVLWSAIIITVIVVFMTATRTHSDLTWIKNPPNGTRWGIKWWPSFWRPVLIGAAVHGVIFGVVLAIYANAAHF</sequence>
<feature type="transmembrane region" description="Helical" evidence="1">
    <location>
        <begin position="38"/>
        <end position="58"/>
    </location>
</feature>
<dbReference type="RefSeq" id="WP_308866742.1">
    <property type="nucleotide sequence ID" value="NZ_JAVFWO010000002.1"/>
</dbReference>
<feature type="transmembrane region" description="Helical" evidence="1">
    <location>
        <begin position="70"/>
        <end position="88"/>
    </location>
</feature>